<dbReference type="EMBL" id="FOBL01000058">
    <property type="protein sequence ID" value="SEM35508.1"/>
    <property type="molecule type" value="Genomic_DNA"/>
</dbReference>
<dbReference type="InterPro" id="IPR011990">
    <property type="entry name" value="TPR-like_helical_dom_sf"/>
</dbReference>
<dbReference type="EMBL" id="BJUX01000050">
    <property type="protein sequence ID" value="GEK90337.1"/>
    <property type="molecule type" value="Genomic_DNA"/>
</dbReference>
<dbReference type="Gene3D" id="1.25.40.10">
    <property type="entry name" value="Tetratricopeptide repeat domain"/>
    <property type="match status" value="1"/>
</dbReference>
<dbReference type="AlphaFoldDB" id="A0A1H7XQN5"/>
<keyword evidence="4" id="KW-1185">Reference proteome</keyword>
<dbReference type="OrthoDB" id="2943910at2"/>
<dbReference type="Proteomes" id="UP000198548">
    <property type="component" value="Unassembled WGS sequence"/>
</dbReference>
<dbReference type="PROSITE" id="PS51257">
    <property type="entry name" value="PROKAR_LIPOPROTEIN"/>
    <property type="match status" value="1"/>
</dbReference>
<organism evidence="2 3">
    <name type="scientific">Alkalibacterium putridalgicola</name>
    <dbReference type="NCBI Taxonomy" id="426703"/>
    <lineage>
        <taxon>Bacteria</taxon>
        <taxon>Bacillati</taxon>
        <taxon>Bacillota</taxon>
        <taxon>Bacilli</taxon>
        <taxon>Lactobacillales</taxon>
        <taxon>Carnobacteriaceae</taxon>
        <taxon>Alkalibacterium</taxon>
    </lineage>
</organism>
<reference evidence="2 3" key="1">
    <citation type="submission" date="2016-10" db="EMBL/GenBank/DDBJ databases">
        <authorList>
            <person name="de Groot N.N."/>
        </authorList>
    </citation>
    <scope>NUCLEOTIDE SEQUENCE [LARGE SCALE GENOMIC DNA]</scope>
    <source>
        <strain evidence="2 3">DSM 19182</strain>
    </source>
</reference>
<protein>
    <recommendedName>
        <fullName evidence="5">Tetratricopeptide repeat-containing protein</fullName>
    </recommendedName>
</protein>
<evidence type="ECO:0000313" key="3">
    <source>
        <dbReference type="Proteomes" id="UP000198548"/>
    </source>
</evidence>
<dbReference type="SUPFAM" id="SSF48452">
    <property type="entry name" value="TPR-like"/>
    <property type="match status" value="1"/>
</dbReference>
<evidence type="ECO:0000313" key="2">
    <source>
        <dbReference type="EMBL" id="SEM35508.1"/>
    </source>
</evidence>
<evidence type="ECO:0000313" key="4">
    <source>
        <dbReference type="Proteomes" id="UP000321425"/>
    </source>
</evidence>
<accession>A0A1H7XQN5</accession>
<dbReference type="Proteomes" id="UP000321425">
    <property type="component" value="Unassembled WGS sequence"/>
</dbReference>
<sequence length="99" mass="11406">MSKWLTLPVLLVLVTACNDGTDEIYNSSFQDGLDHIAAEDFVRAEVYLEQALDARPDDQRTIDLMFQIKHYQKAVEHFDRGEFDNSLEELDRVIDTENG</sequence>
<name>A0A1H7XQN5_9LACT</name>
<proteinExistence type="predicted"/>
<gene>
    <name evidence="1" type="ORF">APU01nite_23760</name>
    <name evidence="2" type="ORF">SAMN04488100_1584</name>
</gene>
<dbReference type="RefSeq" id="WP_091490237.1">
    <property type="nucleotide sequence ID" value="NZ_BJUX01000050.1"/>
</dbReference>
<evidence type="ECO:0000313" key="1">
    <source>
        <dbReference type="EMBL" id="GEK90337.1"/>
    </source>
</evidence>
<evidence type="ECO:0008006" key="5">
    <source>
        <dbReference type="Google" id="ProtNLM"/>
    </source>
</evidence>
<reference evidence="1 4" key="2">
    <citation type="submission" date="2019-07" db="EMBL/GenBank/DDBJ databases">
        <title>Whole genome shotgun sequence of Alkalibacterium putridalgicola NBRC 103243.</title>
        <authorList>
            <person name="Hosoyama A."/>
            <person name="Uohara A."/>
            <person name="Ohji S."/>
            <person name="Ichikawa N."/>
        </authorList>
    </citation>
    <scope>NUCLEOTIDE SEQUENCE [LARGE SCALE GENOMIC DNA]</scope>
    <source>
        <strain evidence="1 4">NBRC 103243</strain>
    </source>
</reference>